<accession>A0ABQ2SQ72</accession>
<proteinExistence type="predicted"/>
<dbReference type="Proteomes" id="UP000620633">
    <property type="component" value="Unassembled WGS sequence"/>
</dbReference>
<evidence type="ECO:0000313" key="3">
    <source>
        <dbReference type="Proteomes" id="UP000620633"/>
    </source>
</evidence>
<reference evidence="3" key="1">
    <citation type="journal article" date="2019" name="Int. J. Syst. Evol. Microbiol.">
        <title>The Global Catalogue of Microorganisms (GCM) 10K type strain sequencing project: providing services to taxonomists for standard genome sequencing and annotation.</title>
        <authorList>
            <consortium name="The Broad Institute Genomics Platform"/>
            <consortium name="The Broad Institute Genome Sequencing Center for Infectious Disease"/>
            <person name="Wu L."/>
            <person name="Ma J."/>
        </authorList>
    </citation>
    <scope>NUCLEOTIDE SEQUENCE [LARGE SCALE GENOMIC DNA]</scope>
    <source>
        <strain evidence="3">JCM 31406</strain>
    </source>
</reference>
<name>A0ABQ2SQ72_9DEIO</name>
<keyword evidence="3" id="KW-1185">Reference proteome</keyword>
<organism evidence="2 3">
    <name type="scientific">Deinococcus knuensis</name>
    <dbReference type="NCBI Taxonomy" id="1837380"/>
    <lineage>
        <taxon>Bacteria</taxon>
        <taxon>Thermotogati</taxon>
        <taxon>Deinococcota</taxon>
        <taxon>Deinococci</taxon>
        <taxon>Deinococcales</taxon>
        <taxon>Deinococcaceae</taxon>
        <taxon>Deinococcus</taxon>
    </lineage>
</organism>
<gene>
    <name evidence="2" type="ORF">GCM10008961_30450</name>
</gene>
<evidence type="ECO:0000256" key="1">
    <source>
        <dbReference type="SAM" id="MobiDB-lite"/>
    </source>
</evidence>
<sequence>MTHRPCGPAQEGVKNKKLVALIVSLLLSGHVRAEGGHTDLPPMATPFRQAITPPPADRTSDGAGPGFHARRPQGH</sequence>
<protein>
    <submittedName>
        <fullName evidence="2">Uncharacterized protein</fullName>
    </submittedName>
</protein>
<comment type="caution">
    <text evidence="2">The sequence shown here is derived from an EMBL/GenBank/DDBJ whole genome shotgun (WGS) entry which is preliminary data.</text>
</comment>
<evidence type="ECO:0000313" key="2">
    <source>
        <dbReference type="EMBL" id="GGS36618.1"/>
    </source>
</evidence>
<feature type="region of interest" description="Disordered" evidence="1">
    <location>
        <begin position="37"/>
        <end position="75"/>
    </location>
</feature>
<dbReference type="EMBL" id="BMQO01000019">
    <property type="protein sequence ID" value="GGS36618.1"/>
    <property type="molecule type" value="Genomic_DNA"/>
</dbReference>